<comment type="caution">
    <text evidence="2">The sequence shown here is derived from an EMBL/GenBank/DDBJ whole genome shotgun (WGS) entry which is preliminary data.</text>
</comment>
<feature type="region of interest" description="Disordered" evidence="1">
    <location>
        <begin position="1"/>
        <end position="25"/>
    </location>
</feature>
<dbReference type="Proteomes" id="UP000839609">
    <property type="component" value="Unassembled WGS sequence"/>
</dbReference>
<sequence length="59" mass="6584">MSEPASRPEIIESQEYHACNKQNSDTENVQEFSWNIIRGSRWPSTRAASDTIDTSPAGS</sequence>
<dbReference type="EMBL" id="AAHJAA010000096">
    <property type="protein sequence ID" value="EBW7076952.1"/>
    <property type="molecule type" value="Genomic_DNA"/>
</dbReference>
<evidence type="ECO:0000313" key="2">
    <source>
        <dbReference type="EMBL" id="EBS6379185.1"/>
    </source>
</evidence>
<dbReference type="AlphaFoldDB" id="A0A5V0GX95"/>
<protein>
    <submittedName>
        <fullName evidence="2">Uncharacterized protein</fullName>
    </submittedName>
</protein>
<evidence type="ECO:0000313" key="3">
    <source>
        <dbReference type="EMBL" id="EBW7076952.1"/>
    </source>
</evidence>
<organism evidence="2">
    <name type="scientific">Salmonella enterica subsp. enterica serovar Indiana</name>
    <dbReference type="NCBI Taxonomy" id="286783"/>
    <lineage>
        <taxon>Bacteria</taxon>
        <taxon>Pseudomonadati</taxon>
        <taxon>Pseudomonadota</taxon>
        <taxon>Gammaproteobacteria</taxon>
        <taxon>Enterobacterales</taxon>
        <taxon>Enterobacteriaceae</taxon>
        <taxon>Salmonella</taxon>
    </lineage>
</organism>
<proteinExistence type="predicted"/>
<gene>
    <name evidence="2" type="ORF">D4X88_18125</name>
    <name evidence="3" type="ORF">DQC01_18685</name>
</gene>
<dbReference type="EMBL" id="AAGWDL010000020">
    <property type="protein sequence ID" value="EBS6379185.1"/>
    <property type="molecule type" value="Genomic_DNA"/>
</dbReference>
<evidence type="ECO:0000256" key="1">
    <source>
        <dbReference type="SAM" id="MobiDB-lite"/>
    </source>
</evidence>
<reference evidence="2" key="1">
    <citation type="submission" date="2018-09" db="EMBL/GenBank/DDBJ databases">
        <authorList>
            <person name="Ashton P.M."/>
            <person name="Dallman T."/>
            <person name="Nair S."/>
            <person name="De Pinna E."/>
            <person name="Peters T."/>
            <person name="Grant K."/>
        </authorList>
    </citation>
    <scope>NUCLEOTIDE SEQUENCE [LARGE SCALE GENOMIC DNA]</scope>
    <source>
        <strain evidence="3">382836</strain>
        <strain evidence="2">599586</strain>
    </source>
</reference>
<accession>A0A5V0GX95</accession>
<name>A0A5V0GX95_SALET</name>